<evidence type="ECO:0000313" key="2">
    <source>
        <dbReference type="EMBL" id="MCY4727560.1"/>
    </source>
</evidence>
<proteinExistence type="predicted"/>
<accession>A0ABT4CF20</accession>
<name>A0ABT4CF20_9ACTN</name>
<comment type="caution">
    <text evidence="2">The sequence shown here is derived from an EMBL/GenBank/DDBJ whole genome shotgun (WGS) entry which is preliminary data.</text>
</comment>
<dbReference type="Proteomes" id="UP001074726">
    <property type="component" value="Unassembled WGS sequence"/>
</dbReference>
<reference evidence="2" key="1">
    <citation type="submission" date="2022-08" db="EMBL/GenBank/DDBJ databases">
        <title>Genome sequencing of Nocardioides sp. STR2.</title>
        <authorList>
            <person name="So Y."/>
        </authorList>
    </citation>
    <scope>NUCLEOTIDE SEQUENCE</scope>
    <source>
        <strain evidence="2">STR2</strain>
    </source>
</reference>
<dbReference type="Gene3D" id="2.60.40.10">
    <property type="entry name" value="Immunoglobulins"/>
    <property type="match status" value="9"/>
</dbReference>
<dbReference type="EMBL" id="JAPPUX010000004">
    <property type="protein sequence ID" value="MCY4727560.1"/>
    <property type="molecule type" value="Genomic_DNA"/>
</dbReference>
<keyword evidence="3" id="KW-1185">Reference proteome</keyword>
<feature type="chain" id="PRO_5046782260" description="Ig-like domain (Group 3)" evidence="1">
    <location>
        <begin position="32"/>
        <end position="1541"/>
    </location>
</feature>
<dbReference type="RefSeq" id="WP_268112516.1">
    <property type="nucleotide sequence ID" value="NZ_JAPPUX010000004.1"/>
</dbReference>
<dbReference type="Gene3D" id="2.60.40.2700">
    <property type="match status" value="4"/>
</dbReference>
<dbReference type="InterPro" id="IPR013783">
    <property type="entry name" value="Ig-like_fold"/>
</dbReference>
<evidence type="ECO:0008006" key="4">
    <source>
        <dbReference type="Google" id="ProtNLM"/>
    </source>
</evidence>
<keyword evidence="1" id="KW-0732">Signal</keyword>
<evidence type="ECO:0000313" key="3">
    <source>
        <dbReference type="Proteomes" id="UP001074726"/>
    </source>
</evidence>
<sequence>MSRTTHRTALRLRIAAALTLGLVATTFGVQAPASSVPPEIPTGLAVNQPDSTTTILSWEHVPNATRYSVTVNGATASTVNNSYVPPQAIPEGTIDWSVTAYTGTEAGGTATNSFSSTRLAAPVLASPASNAVLAQPTNPPLLSWAPSAGATSYKVEVDGDSDFVGASTYTTENTSLVVPVSLGDGDWYWRVTASKGSGLNSPLSEERRFVVSPLSAPAIVSPPDDSTQTLQDVVLDWTPVAGAVSYDVQVSTEADFSQGAALTDSQTGILGTRYSPNVTYDNKSYFWRVRATDMSGQATPWTAARFSFTRNWPDRPTAVYPAAAGAEEVPAPLYFQWTPIKHASEYEFQLGTQANFTVGTFESCRIAGTTFTPGMFAVNTTGILAPPRNNEDCIPQAGEINYWRVRGLDRPFTKSGDIPGIQGLFSETESFTYMPLSVTNMSPRLGATVDVPTLRWDTAVGAEAYEVSILKANGSQVVKTETSATSYTLDGVSRLDPADGPFTWRITALGADRSRSVTYSNTFNVSGNDPSSAQAPLTPLTPTSSTTGIMTAPSLTWAPLAGAHHYAVRVGNATDGSQVWFGHGSDDLFGQSVPYPAMTDTSKRLLLPGSYDWQVTAYDKDNVAIGTGTEGRFTVEEIRSTTGHALAQDGQQLDVNYSGTRNPCTPTTGSCVVPSTPVLRWAPDPRASYYMVYVASDPSFTNLLEPSNAVPATRNTMYAPALDNRAHTYPDSQAGQSYYWHIRPCRTALNCGPDPVSQTDVAHGTFKKRSPDVQGLQNTTGSGTEITFSWTDYWSSNQEQPWAQTGEVPNQSAKQYRIEVDDDASFAGTLVDSALVDQTTYTASKKLYPEGTLYWRVQAVDSDDNGLAWSSTGTPGAYHSFTKQSPQVNLTSPISNAQVAGTTPFRWAPQAFAKSYDIELYANDDATFSSANKLSFASATGLRNAAFVPTQTLPVSDQYYLWRIRRTDSDGNKGPWSVAGRFRVAAGALNLLAPAPGGSTPPNGAVLQWGRVSGAASYSVMLTPPSGSSQSFSTSASAYAPLTNLVSGTYQWTITAKDASGNPIGSASSSFVVNNQLQASLKPVIETPEGTGLGKTLRVAAPAWSPGGVSVTTTYQWLRDGSSISGATGTSYTLVNADFGKSITVKATGKAPGYIDGISTSLPISPTSGDAIANVTAPTITGSPVAVGSRLTGNRGTWPTSYGTLSYTYAWLRDGAPIPDQTTTTYTPTAADVGTDIIFRVTASASGYTNGVAQSNPVRVETLSAVTGPQVSAPSGTGIGAGLVGQSPVWNQPDVTTTYQWLRNGSAITGATTLAYNLTVTDLGKEISLRASGQKSGFQDSITVSNAVVATAGGALQATVQPTITGTAASGSSVRVEPGTWSQPSPTFKYQWLRNGVPIPSATSSTYRLTTDDAGTNVGVTVLASKTGFSDGSANAAAVAVARLKSTTAGALKASRIKVGSRAKLNITVAVSGLSTPIGVVQVLDKGKKIAQFTMAPVHKGKKTLKLKKLPKGKHKLQVVYLGNAQTFGSKSKRIILYVVK</sequence>
<evidence type="ECO:0000256" key="1">
    <source>
        <dbReference type="SAM" id="SignalP"/>
    </source>
</evidence>
<organism evidence="2 3">
    <name type="scientific">Nocardioides pini</name>
    <dbReference type="NCBI Taxonomy" id="2975053"/>
    <lineage>
        <taxon>Bacteria</taxon>
        <taxon>Bacillati</taxon>
        <taxon>Actinomycetota</taxon>
        <taxon>Actinomycetes</taxon>
        <taxon>Propionibacteriales</taxon>
        <taxon>Nocardioidaceae</taxon>
        <taxon>Nocardioides</taxon>
    </lineage>
</organism>
<feature type="signal peptide" evidence="1">
    <location>
        <begin position="1"/>
        <end position="31"/>
    </location>
</feature>
<protein>
    <recommendedName>
        <fullName evidence="4">Ig-like domain (Group 3)</fullName>
    </recommendedName>
</protein>
<gene>
    <name evidence="2" type="ORF">NYO98_14830</name>
</gene>